<dbReference type="Gene3D" id="3.30.1540.10">
    <property type="entry name" value="formyl-coa transferase, domain 3"/>
    <property type="match status" value="1"/>
</dbReference>
<dbReference type="AlphaFoldDB" id="A0A1W6K3B0"/>
<evidence type="ECO:0000313" key="3">
    <source>
        <dbReference type="EMBL" id="ARM76996.1"/>
    </source>
</evidence>
<dbReference type="STRING" id="282676.B6F84_00705"/>
<reference evidence="3 4" key="1">
    <citation type="submission" date="2017-03" db="EMBL/GenBank/DDBJ databases">
        <title>Sulfur activation and transportation mechanism of thermophilic Archaea Acidianus manzaensis YN-25.</title>
        <authorList>
            <person name="Ma Y."/>
            <person name="Yang Y."/>
            <person name="Xia J."/>
        </authorList>
    </citation>
    <scope>NUCLEOTIDE SEQUENCE [LARGE SCALE GENOMIC DNA]</scope>
    <source>
        <strain evidence="3 4">YN-25</strain>
    </source>
</reference>
<dbReference type="Proteomes" id="UP000193404">
    <property type="component" value="Chromosome"/>
</dbReference>
<keyword evidence="2" id="KW-0812">Transmembrane</keyword>
<dbReference type="EMBL" id="CP020477">
    <property type="protein sequence ID" value="ARM76996.1"/>
    <property type="molecule type" value="Genomic_DNA"/>
</dbReference>
<dbReference type="Gene3D" id="3.40.50.10540">
    <property type="entry name" value="Crotonobetainyl-coa:carnitine coa-transferase, domain 1"/>
    <property type="match status" value="1"/>
</dbReference>
<organism evidence="3 4">
    <name type="scientific">Acidianus manzaensis</name>
    <dbReference type="NCBI Taxonomy" id="282676"/>
    <lineage>
        <taxon>Archaea</taxon>
        <taxon>Thermoproteota</taxon>
        <taxon>Thermoprotei</taxon>
        <taxon>Sulfolobales</taxon>
        <taxon>Sulfolobaceae</taxon>
        <taxon>Acidianus</taxon>
    </lineage>
</organism>
<evidence type="ECO:0000313" key="4">
    <source>
        <dbReference type="Proteomes" id="UP000193404"/>
    </source>
</evidence>
<protein>
    <submittedName>
        <fullName evidence="3">Carnitine dehydratase</fullName>
    </submittedName>
</protein>
<feature type="transmembrane region" description="Helical" evidence="2">
    <location>
        <begin position="164"/>
        <end position="183"/>
    </location>
</feature>
<keyword evidence="2" id="KW-1133">Transmembrane helix</keyword>
<evidence type="ECO:0000256" key="2">
    <source>
        <dbReference type="SAM" id="Phobius"/>
    </source>
</evidence>
<accession>A0A1W6K3B0</accession>
<gene>
    <name evidence="3" type="ORF">B6F84_00705</name>
</gene>
<dbReference type="KEGG" id="aman:B6F84_00705"/>
<dbReference type="InterPro" id="IPR023606">
    <property type="entry name" value="CoA-Trfase_III_dom_1_sf"/>
</dbReference>
<dbReference type="InterPro" id="IPR044855">
    <property type="entry name" value="CoA-Trfase_III_dom3_sf"/>
</dbReference>
<dbReference type="InterPro" id="IPR050483">
    <property type="entry name" value="CoA-transferase_III_domain"/>
</dbReference>
<dbReference type="GO" id="GO:0008410">
    <property type="term" value="F:CoA-transferase activity"/>
    <property type="evidence" value="ECO:0007669"/>
    <property type="project" value="TreeGrafter"/>
</dbReference>
<keyword evidence="2" id="KW-0472">Membrane</keyword>
<evidence type="ECO:0000256" key="1">
    <source>
        <dbReference type="ARBA" id="ARBA00022679"/>
    </source>
</evidence>
<proteinExistence type="predicted"/>
<name>A0A1W6K3B0_9CREN</name>
<sequence length="390" mass="44244">MPEALEGIRVLELGIYLNGPYAGRLLAELGAEVIKIEPPWGDPMRKSPPFINNDSLHSIYYNVNKKFITLNLKSEKGRELFLELTKKSDIIITNFRPGVLDKLKINYEELKKANHKIILASSTGYGYNSPYRDLPAFDPIIQALSGMMDSNGYPDRPTRAGMGLLDFVTAAYTVIAILAALIYREKTGKGQFIDMSMYDVSLTLSMQSLIYLFLGHHPRVGPTSLVFSPEYLYEARDGYVYVILPTDESWTNFIKRVGKENLLNDPRFKTVENRISHREEVKKIVQDIFRNMTKDEIVKLVVDCGGAAAPVRELKEQFDDPHVKVRDMFVEFLIDTNKLQVPGSSFKMSETPGTIKWPGLLPGYHNEEIYGKLLGLTREEIEKLKNEGVI</sequence>
<keyword evidence="1" id="KW-0808">Transferase</keyword>
<dbReference type="InterPro" id="IPR003673">
    <property type="entry name" value="CoA-Trfase_fam_III"/>
</dbReference>
<keyword evidence="4" id="KW-1185">Reference proteome</keyword>
<dbReference type="Pfam" id="PF02515">
    <property type="entry name" value="CoA_transf_3"/>
    <property type="match status" value="1"/>
</dbReference>
<dbReference type="PANTHER" id="PTHR48207">
    <property type="entry name" value="SUCCINATE--HYDROXYMETHYLGLUTARATE COA-TRANSFERASE"/>
    <property type="match status" value="1"/>
</dbReference>
<dbReference type="SUPFAM" id="SSF89796">
    <property type="entry name" value="CoA-transferase family III (CaiB/BaiF)"/>
    <property type="match status" value="1"/>
</dbReference>
<dbReference type="PANTHER" id="PTHR48207:SF3">
    <property type="entry name" value="SUCCINATE--HYDROXYMETHYLGLUTARATE COA-TRANSFERASE"/>
    <property type="match status" value="1"/>
</dbReference>